<evidence type="ECO:0000256" key="1">
    <source>
        <dbReference type="SAM" id="MobiDB-lite"/>
    </source>
</evidence>
<name>A0ABD3NR52_9STRA</name>
<dbReference type="EMBL" id="JALLAZ020001227">
    <property type="protein sequence ID" value="KAL3778294.1"/>
    <property type="molecule type" value="Genomic_DNA"/>
</dbReference>
<evidence type="ECO:0000313" key="2">
    <source>
        <dbReference type="EMBL" id="KAL3778294.1"/>
    </source>
</evidence>
<proteinExistence type="predicted"/>
<organism evidence="2 3">
    <name type="scientific">Stephanodiscus triporus</name>
    <dbReference type="NCBI Taxonomy" id="2934178"/>
    <lineage>
        <taxon>Eukaryota</taxon>
        <taxon>Sar</taxon>
        <taxon>Stramenopiles</taxon>
        <taxon>Ochrophyta</taxon>
        <taxon>Bacillariophyta</taxon>
        <taxon>Coscinodiscophyceae</taxon>
        <taxon>Thalassiosirophycidae</taxon>
        <taxon>Stephanodiscales</taxon>
        <taxon>Stephanodiscaceae</taxon>
        <taxon>Stephanodiscus</taxon>
    </lineage>
</organism>
<evidence type="ECO:0000313" key="3">
    <source>
        <dbReference type="Proteomes" id="UP001530315"/>
    </source>
</evidence>
<keyword evidence="3" id="KW-1185">Reference proteome</keyword>
<feature type="region of interest" description="Disordered" evidence="1">
    <location>
        <begin position="113"/>
        <end position="133"/>
    </location>
</feature>
<feature type="region of interest" description="Disordered" evidence="1">
    <location>
        <begin position="147"/>
        <end position="168"/>
    </location>
</feature>
<dbReference type="AlphaFoldDB" id="A0ABD3NR52"/>
<accession>A0ABD3NR52</accession>
<protein>
    <submittedName>
        <fullName evidence="2">Uncharacterized protein</fullName>
    </submittedName>
</protein>
<reference evidence="2 3" key="1">
    <citation type="submission" date="2024-10" db="EMBL/GenBank/DDBJ databases">
        <title>Updated reference genomes for cyclostephanoid diatoms.</title>
        <authorList>
            <person name="Roberts W.R."/>
            <person name="Alverson A.J."/>
        </authorList>
    </citation>
    <scope>NUCLEOTIDE SEQUENCE [LARGE SCALE GENOMIC DNA]</scope>
    <source>
        <strain evidence="2 3">AJA276-08</strain>
    </source>
</reference>
<gene>
    <name evidence="2" type="ORF">ACHAW5_002399</name>
</gene>
<sequence>MALGDMPPSTSPSGACTLRTKLDEKATTVGPFMASMELYGEVKDAIHGRRGRLDGLLRRGWTGSGRLGGGGRLMMQEAVDATSSNEEDEGMGEILRWGVRTAAVACLDYQGKNDASEGGGIAARRTTPTSAVGDIRLPKCDEYDDCVRGGGADRDVGPSATAQESRTI</sequence>
<comment type="caution">
    <text evidence="2">The sequence shown here is derived from an EMBL/GenBank/DDBJ whole genome shotgun (WGS) entry which is preliminary data.</text>
</comment>
<feature type="compositionally biased region" description="Basic and acidic residues" evidence="1">
    <location>
        <begin position="147"/>
        <end position="156"/>
    </location>
</feature>
<dbReference type="Proteomes" id="UP001530315">
    <property type="component" value="Unassembled WGS sequence"/>
</dbReference>